<evidence type="ECO:0000313" key="8">
    <source>
        <dbReference type="Proteomes" id="UP000699462"/>
    </source>
</evidence>
<protein>
    <recommendedName>
        <fullName evidence="9">E3 ubiquitin-protein ligase TM129</fullName>
    </recommendedName>
</protein>
<dbReference type="PANTHER" id="PTHR31322">
    <property type="entry name" value="E3 UBIQUITIN-PROTEIN LIGASE TM129"/>
    <property type="match status" value="1"/>
</dbReference>
<organism evidence="7 8">
    <name type="scientific">Paragonimus westermani</name>
    <dbReference type="NCBI Taxonomy" id="34504"/>
    <lineage>
        <taxon>Eukaryota</taxon>
        <taxon>Metazoa</taxon>
        <taxon>Spiralia</taxon>
        <taxon>Lophotrochozoa</taxon>
        <taxon>Platyhelminthes</taxon>
        <taxon>Trematoda</taxon>
        <taxon>Digenea</taxon>
        <taxon>Plagiorchiida</taxon>
        <taxon>Troglotremata</taxon>
        <taxon>Troglotrematidae</taxon>
        <taxon>Paragonimus</taxon>
    </lineage>
</organism>
<evidence type="ECO:0000256" key="1">
    <source>
        <dbReference type="ARBA" id="ARBA00004141"/>
    </source>
</evidence>
<evidence type="ECO:0000256" key="5">
    <source>
        <dbReference type="ARBA" id="ARBA00023136"/>
    </source>
</evidence>
<dbReference type="Pfam" id="PF10272">
    <property type="entry name" value="Tmpp129"/>
    <property type="match status" value="1"/>
</dbReference>
<evidence type="ECO:0000313" key="7">
    <source>
        <dbReference type="EMBL" id="KAF8570160.1"/>
    </source>
</evidence>
<evidence type="ECO:0000256" key="2">
    <source>
        <dbReference type="ARBA" id="ARBA00007332"/>
    </source>
</evidence>
<keyword evidence="3 6" id="KW-0812">Transmembrane</keyword>
<reference evidence="7 8" key="1">
    <citation type="submission" date="2019-07" db="EMBL/GenBank/DDBJ databases">
        <title>Annotation for the trematode Paragonimus westermani.</title>
        <authorList>
            <person name="Choi Y.-J."/>
        </authorList>
    </citation>
    <scope>NUCLEOTIDE SEQUENCE [LARGE SCALE GENOMIC DNA]</scope>
    <source>
        <strain evidence="7">180907_Pwestermani</strain>
    </source>
</reference>
<accession>A0A8T0DRC0</accession>
<dbReference type="GO" id="GO:0061630">
    <property type="term" value="F:ubiquitin protein ligase activity"/>
    <property type="evidence" value="ECO:0007669"/>
    <property type="project" value="InterPro"/>
</dbReference>
<dbReference type="GO" id="GO:0016020">
    <property type="term" value="C:membrane"/>
    <property type="evidence" value="ECO:0007669"/>
    <property type="project" value="UniProtKB-SubCell"/>
</dbReference>
<comment type="subcellular location">
    <subcellularLocation>
        <location evidence="1">Membrane</location>
        <topology evidence="1">Multi-pass membrane protein</topology>
    </subcellularLocation>
</comment>
<dbReference type="EMBL" id="JTDF01001341">
    <property type="protein sequence ID" value="KAF8570160.1"/>
    <property type="molecule type" value="Genomic_DNA"/>
</dbReference>
<keyword evidence="5 6" id="KW-0472">Membrane</keyword>
<evidence type="ECO:0000256" key="6">
    <source>
        <dbReference type="SAM" id="Phobius"/>
    </source>
</evidence>
<dbReference type="InterPro" id="IPR018801">
    <property type="entry name" value="TM129"/>
</dbReference>
<feature type="transmembrane region" description="Helical" evidence="6">
    <location>
        <begin position="6"/>
        <end position="21"/>
    </location>
</feature>
<comment type="similarity">
    <text evidence="2">Belongs to the TMEM129 family.</text>
</comment>
<evidence type="ECO:0000256" key="3">
    <source>
        <dbReference type="ARBA" id="ARBA00022692"/>
    </source>
</evidence>
<feature type="transmembrane region" description="Helical" evidence="6">
    <location>
        <begin position="104"/>
        <end position="124"/>
    </location>
</feature>
<dbReference type="Proteomes" id="UP000699462">
    <property type="component" value="Unassembled WGS sequence"/>
</dbReference>
<feature type="transmembrane region" description="Helical" evidence="6">
    <location>
        <begin position="33"/>
        <end position="63"/>
    </location>
</feature>
<comment type="caution">
    <text evidence="7">The sequence shown here is derived from an EMBL/GenBank/DDBJ whole genome shotgun (WGS) entry which is preliminary data.</text>
</comment>
<evidence type="ECO:0008006" key="9">
    <source>
        <dbReference type="Google" id="ProtNLM"/>
    </source>
</evidence>
<keyword evidence="4 6" id="KW-1133">Transmembrane helix</keyword>
<proteinExistence type="inferred from homology"/>
<dbReference type="GO" id="GO:0016567">
    <property type="term" value="P:protein ubiquitination"/>
    <property type="evidence" value="ECO:0007669"/>
    <property type="project" value="InterPro"/>
</dbReference>
<feature type="transmembrane region" description="Helical" evidence="6">
    <location>
        <begin position="136"/>
        <end position="156"/>
    </location>
</feature>
<keyword evidence="8" id="KW-1185">Reference proteome</keyword>
<dbReference type="OrthoDB" id="10055027at2759"/>
<dbReference type="GO" id="GO:0005783">
    <property type="term" value="C:endoplasmic reticulum"/>
    <property type="evidence" value="ECO:0007669"/>
    <property type="project" value="TreeGrafter"/>
</dbReference>
<dbReference type="PANTHER" id="PTHR31322:SF2">
    <property type="entry name" value="E3 UBIQUITIN-PROTEIN LIGASE TM129"/>
    <property type="match status" value="1"/>
</dbReference>
<evidence type="ECO:0000256" key="4">
    <source>
        <dbReference type="ARBA" id="ARBA00022989"/>
    </source>
</evidence>
<sequence>MGHVQWISNIYFNFLTLPIFVSQMPDVPSVTAFVLTGVFFTPLEVLYTLLFCLCVFCTVYPPLEFVAAGVTLENIFSPLLGSENLFFFEYHIRRTTMLRVACSFYILLYYFVMRCLSETVVLASPNVHPPFTLWDIVLWIGIACATCICSHTYLVWYANGKWSGHPTIITLRQLANSTSENNGTENSFEERWHSFVSSINAECRRPANFVATHAGLTNSWPGRRLIVTDSWILLSHFTKFHVVRQSTDQMVAVLVSTSSVLDTGSLTEGGRPAGESLGTQVMVTIRLADVNTGACLLTFNLPASNLDALRAKLQCPLICAAGVQLEPTIVQRFIGAFSEVVEENGTYAAASDLEIDQCIGCMNQPANVILQKRCDPEAQAALDAAIGTTLPYVPPCGTCHCRPMWCMECMARWFASRQTEAHRPPSVWLSGRVPCPTCRAIFCARDVTRLEWVPSSNAS</sequence>
<gene>
    <name evidence="7" type="ORF">P879_02891</name>
</gene>
<dbReference type="AlphaFoldDB" id="A0A8T0DRC0"/>
<name>A0A8T0DRC0_9TREM</name>